<dbReference type="InterPro" id="IPR018721">
    <property type="entry name" value="DUF2252"/>
</dbReference>
<dbReference type="InterPro" id="IPR011009">
    <property type="entry name" value="Kinase-like_dom_sf"/>
</dbReference>
<dbReference type="AlphaFoldDB" id="A0A5B8LLZ3"/>
<evidence type="ECO:0000313" key="1">
    <source>
        <dbReference type="EMBL" id="QDZ08100.1"/>
    </source>
</evidence>
<dbReference type="PANTHER" id="PTHR39441:SF1">
    <property type="entry name" value="DUF2252 DOMAIN-CONTAINING PROTEIN"/>
    <property type="match status" value="1"/>
</dbReference>
<name>A0A5B8LLZ3_9SPHN</name>
<dbReference type="Proteomes" id="UP000315673">
    <property type="component" value="Chromosome"/>
</dbReference>
<dbReference type="PANTHER" id="PTHR39441">
    <property type="entry name" value="DUF2252 DOMAIN-CONTAINING PROTEIN"/>
    <property type="match status" value="1"/>
</dbReference>
<dbReference type="SUPFAM" id="SSF56112">
    <property type="entry name" value="Protein kinase-like (PK-like)"/>
    <property type="match status" value="1"/>
</dbReference>
<reference evidence="1 2" key="1">
    <citation type="submission" date="2019-07" db="EMBL/GenBank/DDBJ databases">
        <title>Full genome sequence of Sphingomonas sp. 4R-6-7(HKS19).</title>
        <authorList>
            <person name="Im W.-T."/>
        </authorList>
    </citation>
    <scope>NUCLEOTIDE SEQUENCE [LARGE SCALE GENOMIC DNA]</scope>
    <source>
        <strain evidence="1 2">HKS19</strain>
    </source>
</reference>
<evidence type="ECO:0000313" key="2">
    <source>
        <dbReference type="Proteomes" id="UP000315673"/>
    </source>
</evidence>
<accession>A0A5B8LLZ3</accession>
<keyword evidence="2" id="KW-1185">Reference proteome</keyword>
<proteinExistence type="predicted"/>
<protein>
    <submittedName>
        <fullName evidence="1">DUF2252 domain-containing protein</fullName>
    </submittedName>
</protein>
<dbReference type="Pfam" id="PF10009">
    <property type="entry name" value="DUF2252"/>
    <property type="match status" value="1"/>
</dbReference>
<dbReference type="OrthoDB" id="1491115at2"/>
<sequence length="399" mass="44046">MSDREKVLSQSRELKMARSVHAYVRGNTAQFYRWLEDSPVAASIPKGPPVWICGDCHLGNLGPLADADHRVEIQIRDLDQTVIGNPALDLIRLGLSLESAARSSDLPGVTTARMVEALIDGYVRALTPEVDDDPIEPDVVRTVRRKAKGRRWRHLAEDRIGDVEPEIPLTKRFWKPTKDERRAIDTLFAEKEVRDRCLSLASLKPTDAVRVVDAAFWRKGCSSLGRLRYAVLLGFSQANGKRERHALVDIKEAVRSVAPSASTASMPRDFAARVVAGARALSPNLGDRMIAARLLDKPVVLRELAPQDLKIEIEQFSRQEAVAAAAYLAFVVGVAHARQLTDAARRSWAAKVAARPAANLDAPNWLWQSIVELAGAHEIGYLEHCRKFALNSGPQSAKS</sequence>
<dbReference type="KEGG" id="spai:FPZ24_11925"/>
<gene>
    <name evidence="1" type="ORF">FPZ24_11925</name>
</gene>
<organism evidence="1 2">
    <name type="scientific">Sphingomonas panacisoli</name>
    <dbReference type="NCBI Taxonomy" id="1813879"/>
    <lineage>
        <taxon>Bacteria</taxon>
        <taxon>Pseudomonadati</taxon>
        <taxon>Pseudomonadota</taxon>
        <taxon>Alphaproteobacteria</taxon>
        <taxon>Sphingomonadales</taxon>
        <taxon>Sphingomonadaceae</taxon>
        <taxon>Sphingomonas</taxon>
    </lineage>
</organism>
<dbReference type="EMBL" id="CP042306">
    <property type="protein sequence ID" value="QDZ08100.1"/>
    <property type="molecule type" value="Genomic_DNA"/>
</dbReference>